<evidence type="ECO:0000259" key="1">
    <source>
        <dbReference type="PROSITE" id="PS50181"/>
    </source>
</evidence>
<dbReference type="CDD" id="cd22157">
    <property type="entry name" value="F-box_AtFBW1-like"/>
    <property type="match status" value="1"/>
</dbReference>
<dbReference type="Gene3D" id="1.20.1280.50">
    <property type="match status" value="1"/>
</dbReference>
<comment type="caution">
    <text evidence="2">The sequence shown here is derived from an EMBL/GenBank/DDBJ whole genome shotgun (WGS) entry which is preliminary data.</text>
</comment>
<feature type="domain" description="F-box" evidence="1">
    <location>
        <begin position="5"/>
        <end position="50"/>
    </location>
</feature>
<dbReference type="PROSITE" id="PS50181">
    <property type="entry name" value="FBOX"/>
    <property type="match status" value="1"/>
</dbReference>
<dbReference type="STRING" id="4540.A0A3L6STV6"/>
<sequence length="180" mass="19323">MGKPRDLLVSLPEDIIFDVLARLPVKTLCRLRCVSKGWRALISDPTFAAAQGSRSAAAPIVAGVFKKTRPLPPGSSDPSPYELRVIDTASGDVLSVVKDVRSPDHVVPTRLDLVFIARGSLGACWVIDPATGGVLTFNRAKSGKYPRTNYDGTTETVRVGVNTLQLRSCNPVRHLQGSSS</sequence>
<keyword evidence="3" id="KW-1185">Reference proteome</keyword>
<dbReference type="Proteomes" id="UP000275267">
    <property type="component" value="Unassembled WGS sequence"/>
</dbReference>
<dbReference type="SMART" id="SM00256">
    <property type="entry name" value="FBOX"/>
    <property type="match status" value="1"/>
</dbReference>
<dbReference type="AlphaFoldDB" id="A0A3L6STV6"/>
<dbReference type="InterPro" id="IPR001810">
    <property type="entry name" value="F-box_dom"/>
</dbReference>
<organism evidence="2 3">
    <name type="scientific">Panicum miliaceum</name>
    <name type="common">Proso millet</name>
    <name type="synonym">Broomcorn millet</name>
    <dbReference type="NCBI Taxonomy" id="4540"/>
    <lineage>
        <taxon>Eukaryota</taxon>
        <taxon>Viridiplantae</taxon>
        <taxon>Streptophyta</taxon>
        <taxon>Embryophyta</taxon>
        <taxon>Tracheophyta</taxon>
        <taxon>Spermatophyta</taxon>
        <taxon>Magnoliopsida</taxon>
        <taxon>Liliopsida</taxon>
        <taxon>Poales</taxon>
        <taxon>Poaceae</taxon>
        <taxon>PACMAD clade</taxon>
        <taxon>Panicoideae</taxon>
        <taxon>Panicodae</taxon>
        <taxon>Paniceae</taxon>
        <taxon>Panicinae</taxon>
        <taxon>Panicum</taxon>
        <taxon>Panicum sect. Panicum</taxon>
    </lineage>
</organism>
<protein>
    <recommendedName>
        <fullName evidence="1">F-box domain-containing protein</fullName>
    </recommendedName>
</protein>
<dbReference type="PANTHER" id="PTHR31672">
    <property type="entry name" value="BNACNNG10540D PROTEIN"/>
    <property type="match status" value="1"/>
</dbReference>
<proteinExistence type="predicted"/>
<dbReference type="InterPro" id="IPR050796">
    <property type="entry name" value="SCF_F-box_component"/>
</dbReference>
<evidence type="ECO:0000313" key="3">
    <source>
        <dbReference type="Proteomes" id="UP000275267"/>
    </source>
</evidence>
<evidence type="ECO:0000313" key="2">
    <source>
        <dbReference type="EMBL" id="RLN25114.1"/>
    </source>
</evidence>
<dbReference type="Pfam" id="PF00646">
    <property type="entry name" value="F-box"/>
    <property type="match status" value="1"/>
</dbReference>
<reference evidence="3" key="1">
    <citation type="journal article" date="2019" name="Nat. Commun.">
        <title>The genome of broomcorn millet.</title>
        <authorList>
            <person name="Zou C."/>
            <person name="Miki D."/>
            <person name="Li D."/>
            <person name="Tang Q."/>
            <person name="Xiao L."/>
            <person name="Rajput S."/>
            <person name="Deng P."/>
            <person name="Jia W."/>
            <person name="Huang R."/>
            <person name="Zhang M."/>
            <person name="Sun Y."/>
            <person name="Hu J."/>
            <person name="Fu X."/>
            <person name="Schnable P.S."/>
            <person name="Li F."/>
            <person name="Zhang H."/>
            <person name="Feng B."/>
            <person name="Zhu X."/>
            <person name="Liu R."/>
            <person name="Schnable J.C."/>
            <person name="Zhu J.-K."/>
            <person name="Zhang H."/>
        </authorList>
    </citation>
    <scope>NUCLEOTIDE SEQUENCE [LARGE SCALE GENOMIC DNA]</scope>
</reference>
<dbReference type="SUPFAM" id="SSF81383">
    <property type="entry name" value="F-box domain"/>
    <property type="match status" value="1"/>
</dbReference>
<name>A0A3L6STV6_PANMI</name>
<dbReference type="PANTHER" id="PTHR31672:SF13">
    <property type="entry name" value="F-BOX PROTEIN CPR30-LIKE"/>
    <property type="match status" value="1"/>
</dbReference>
<gene>
    <name evidence="2" type="ORF">C2845_PM07G13050</name>
</gene>
<accession>A0A3L6STV6</accession>
<dbReference type="OrthoDB" id="674743at2759"/>
<dbReference type="InterPro" id="IPR036047">
    <property type="entry name" value="F-box-like_dom_sf"/>
</dbReference>
<dbReference type="EMBL" id="PQIB02000004">
    <property type="protein sequence ID" value="RLN25114.1"/>
    <property type="molecule type" value="Genomic_DNA"/>
</dbReference>